<dbReference type="Gene3D" id="2.30.30.100">
    <property type="match status" value="1"/>
</dbReference>
<keyword evidence="3" id="KW-0067">ATP-binding</keyword>
<dbReference type="InterPro" id="IPR004408">
    <property type="entry name" value="Biotin_CoA_COase_ligase"/>
</dbReference>
<evidence type="ECO:0000313" key="6">
    <source>
        <dbReference type="Proteomes" id="UP000600363"/>
    </source>
</evidence>
<evidence type="ECO:0000313" key="5">
    <source>
        <dbReference type="EMBL" id="HIH70365.1"/>
    </source>
</evidence>
<dbReference type="SUPFAM" id="SSF50037">
    <property type="entry name" value="C-terminal domain of transcriptional repressors"/>
    <property type="match status" value="1"/>
</dbReference>
<name>A0A832RXJ3_9EURY</name>
<protein>
    <submittedName>
        <fullName evidence="5">Biotin--[acetyl-CoA-carboxylase] ligase</fullName>
        <ecNumber evidence="5">6.3.4.15</ecNumber>
    </submittedName>
</protein>
<dbReference type="SUPFAM" id="SSF55681">
    <property type="entry name" value="Class II aaRS and biotin synthetases"/>
    <property type="match status" value="1"/>
</dbReference>
<keyword evidence="1 5" id="KW-0436">Ligase</keyword>
<reference evidence="5" key="1">
    <citation type="journal article" date="2020" name="bioRxiv">
        <title>A rank-normalized archaeal taxonomy based on genome phylogeny resolves widespread incomplete and uneven classifications.</title>
        <authorList>
            <person name="Rinke C."/>
            <person name="Chuvochina M."/>
            <person name="Mussig A.J."/>
            <person name="Chaumeil P.-A."/>
            <person name="Waite D.W."/>
            <person name="Whitman W.B."/>
            <person name="Parks D.H."/>
            <person name="Hugenholtz P."/>
        </authorList>
    </citation>
    <scope>NUCLEOTIDE SEQUENCE</scope>
    <source>
        <strain evidence="5">UBA12518</strain>
    </source>
</reference>
<dbReference type="PROSITE" id="PS51733">
    <property type="entry name" value="BPL_LPL_CATALYTIC"/>
    <property type="match status" value="1"/>
</dbReference>
<dbReference type="Gene3D" id="3.30.930.10">
    <property type="entry name" value="Bira Bifunctional Protein, Domain 2"/>
    <property type="match status" value="1"/>
</dbReference>
<dbReference type="GO" id="GO:0004077">
    <property type="term" value="F:biotin--[biotin carboxyl-carrier protein] ligase activity"/>
    <property type="evidence" value="ECO:0007669"/>
    <property type="project" value="UniProtKB-EC"/>
</dbReference>
<dbReference type="Pfam" id="PF03099">
    <property type="entry name" value="BPL_LplA_LipB"/>
    <property type="match status" value="1"/>
</dbReference>
<dbReference type="RefSeq" id="WP_052353285.1">
    <property type="nucleotide sequence ID" value="NZ_DUIH01000023.1"/>
</dbReference>
<evidence type="ECO:0000256" key="3">
    <source>
        <dbReference type="ARBA" id="ARBA00022840"/>
    </source>
</evidence>
<dbReference type="AlphaFoldDB" id="A0A832RXJ3"/>
<sequence>MAIETHLLSILFSYEGELVSGELLSRHLGVSRATVSKYAQSLMRMGYRVESSPKLGYRLKDYHNLLIPKNIKRGLRTSIIGRKLLHFFEVTSTNDVARQIASQFVDTDGTVVVAESQTGGRGRVHRPWISPLGGLWFSIILKPNITPSEAVQLTYVAGVAVAKVLRSYGLNAKIKWPNDVLIDGKKVCGILNEVSATPDVVNYVVVGMGINANVDIELLPEDIRERATSMQRELGEPVDRVSLLQQVLFQFEEEYRTFHEHLSSILDDWKALSDTIGRHVEVRTLTQTIRGVAIGVDTEGWLLIRTEDGSIQRVLSGDCLHLKTT</sequence>
<dbReference type="HAMAP" id="MF_00978">
    <property type="entry name" value="Bifunct_BirA"/>
    <property type="match status" value="1"/>
</dbReference>
<dbReference type="GO" id="GO:0005524">
    <property type="term" value="F:ATP binding"/>
    <property type="evidence" value="ECO:0007669"/>
    <property type="project" value="UniProtKB-KW"/>
</dbReference>
<dbReference type="InterPro" id="IPR030855">
    <property type="entry name" value="Bifunct_BirA"/>
</dbReference>
<dbReference type="Gene3D" id="1.10.10.10">
    <property type="entry name" value="Winged helix-like DNA-binding domain superfamily/Winged helix DNA-binding domain"/>
    <property type="match status" value="1"/>
</dbReference>
<dbReference type="CDD" id="cd16442">
    <property type="entry name" value="BPL"/>
    <property type="match status" value="1"/>
</dbReference>
<dbReference type="InterPro" id="IPR036388">
    <property type="entry name" value="WH-like_DNA-bd_sf"/>
</dbReference>
<dbReference type="Pfam" id="PF08279">
    <property type="entry name" value="HTH_11"/>
    <property type="match status" value="1"/>
</dbReference>
<evidence type="ECO:0000256" key="2">
    <source>
        <dbReference type="ARBA" id="ARBA00022741"/>
    </source>
</evidence>
<dbReference type="Pfam" id="PF02237">
    <property type="entry name" value="BPL_C"/>
    <property type="match status" value="1"/>
</dbReference>
<feature type="domain" description="BPL/LPL catalytic" evidence="4">
    <location>
        <begin position="79"/>
        <end position="259"/>
    </location>
</feature>
<dbReference type="InterPro" id="IPR008988">
    <property type="entry name" value="Transcriptional_repressor_C"/>
</dbReference>
<dbReference type="GO" id="GO:0006355">
    <property type="term" value="P:regulation of DNA-templated transcription"/>
    <property type="evidence" value="ECO:0007669"/>
    <property type="project" value="InterPro"/>
</dbReference>
<dbReference type="InterPro" id="IPR004143">
    <property type="entry name" value="BPL_LPL_catalytic"/>
</dbReference>
<dbReference type="PANTHER" id="PTHR12835">
    <property type="entry name" value="BIOTIN PROTEIN LIGASE"/>
    <property type="match status" value="1"/>
</dbReference>
<dbReference type="InterPro" id="IPR003142">
    <property type="entry name" value="BPL_C"/>
</dbReference>
<dbReference type="InterPro" id="IPR036390">
    <property type="entry name" value="WH_DNA-bd_sf"/>
</dbReference>
<dbReference type="EMBL" id="DUIH01000023">
    <property type="protein sequence ID" value="HIH70365.1"/>
    <property type="molecule type" value="Genomic_DNA"/>
</dbReference>
<dbReference type="SUPFAM" id="SSF46785">
    <property type="entry name" value="Winged helix' DNA-binding domain"/>
    <property type="match status" value="1"/>
</dbReference>
<dbReference type="InterPro" id="IPR013196">
    <property type="entry name" value="HTH_11"/>
</dbReference>
<dbReference type="Proteomes" id="UP000600363">
    <property type="component" value="Unassembled WGS sequence"/>
</dbReference>
<dbReference type="PANTHER" id="PTHR12835:SF5">
    <property type="entry name" value="BIOTIN--PROTEIN LIGASE"/>
    <property type="match status" value="1"/>
</dbReference>
<proteinExistence type="inferred from homology"/>
<gene>
    <name evidence="5" type="ORF">HA299_07160</name>
</gene>
<dbReference type="NCBIfam" id="TIGR00121">
    <property type="entry name" value="birA_ligase"/>
    <property type="match status" value="1"/>
</dbReference>
<evidence type="ECO:0000259" key="4">
    <source>
        <dbReference type="PROSITE" id="PS51733"/>
    </source>
</evidence>
<accession>A0A832RXJ3</accession>
<organism evidence="5 6">
    <name type="scientific">Methermicoccus shengliensis</name>
    <dbReference type="NCBI Taxonomy" id="660064"/>
    <lineage>
        <taxon>Archaea</taxon>
        <taxon>Methanobacteriati</taxon>
        <taxon>Methanobacteriota</taxon>
        <taxon>Stenosarchaea group</taxon>
        <taxon>Methanomicrobia</taxon>
        <taxon>Methanosarcinales</taxon>
        <taxon>Methermicoccaceae</taxon>
        <taxon>Methermicoccus</taxon>
    </lineage>
</organism>
<evidence type="ECO:0000256" key="1">
    <source>
        <dbReference type="ARBA" id="ARBA00022598"/>
    </source>
</evidence>
<dbReference type="InterPro" id="IPR045864">
    <property type="entry name" value="aa-tRNA-synth_II/BPL/LPL"/>
</dbReference>
<dbReference type="EC" id="6.3.4.15" evidence="5"/>
<keyword evidence="2" id="KW-0547">Nucleotide-binding</keyword>
<dbReference type="GO" id="GO:0005737">
    <property type="term" value="C:cytoplasm"/>
    <property type="evidence" value="ECO:0007669"/>
    <property type="project" value="TreeGrafter"/>
</dbReference>
<comment type="caution">
    <text evidence="5">The sequence shown here is derived from an EMBL/GenBank/DDBJ whole genome shotgun (WGS) entry which is preliminary data.</text>
</comment>